<evidence type="ECO:0000313" key="1">
    <source>
        <dbReference type="EMBL" id="KHJ82612.1"/>
    </source>
</evidence>
<dbReference type="EMBL" id="KN578288">
    <property type="protein sequence ID" value="KHJ82612.1"/>
    <property type="molecule type" value="Genomic_DNA"/>
</dbReference>
<dbReference type="Proteomes" id="UP000053660">
    <property type="component" value="Unassembled WGS sequence"/>
</dbReference>
<dbReference type="AlphaFoldDB" id="A0A0B1SGH7"/>
<dbReference type="OrthoDB" id="4062651at2759"/>
<evidence type="ECO:0000313" key="2">
    <source>
        <dbReference type="Proteomes" id="UP000053660"/>
    </source>
</evidence>
<reference evidence="1 2" key="1">
    <citation type="submission" date="2014-03" db="EMBL/GenBank/DDBJ databases">
        <title>Draft genome of the hookworm Oesophagostomum dentatum.</title>
        <authorList>
            <person name="Mitreva M."/>
        </authorList>
    </citation>
    <scope>NUCLEOTIDE SEQUENCE [LARGE SCALE GENOMIC DNA]</scope>
    <source>
        <strain evidence="1 2">OD-Hann</strain>
    </source>
</reference>
<keyword evidence="2" id="KW-1185">Reference proteome</keyword>
<proteinExistence type="predicted"/>
<protein>
    <submittedName>
        <fullName evidence="1">Uncharacterized protein</fullName>
    </submittedName>
</protein>
<accession>A0A0B1SGH7</accession>
<sequence>MHRPQSHHDLQSLFERGELMIIICEEDRASFLDELLFMCIRYNPDVSIDLKNHLTRKRKR</sequence>
<name>A0A0B1SGH7_OESDE</name>
<organism evidence="1 2">
    <name type="scientific">Oesophagostomum dentatum</name>
    <name type="common">Nodular worm</name>
    <dbReference type="NCBI Taxonomy" id="61180"/>
    <lineage>
        <taxon>Eukaryota</taxon>
        <taxon>Metazoa</taxon>
        <taxon>Ecdysozoa</taxon>
        <taxon>Nematoda</taxon>
        <taxon>Chromadorea</taxon>
        <taxon>Rhabditida</taxon>
        <taxon>Rhabditina</taxon>
        <taxon>Rhabditomorpha</taxon>
        <taxon>Strongyloidea</taxon>
        <taxon>Strongylidae</taxon>
        <taxon>Oesophagostomum</taxon>
    </lineage>
</organism>
<gene>
    <name evidence="1" type="ORF">OESDEN_17694</name>
</gene>